<comment type="caution">
    <text evidence="4">The sequence shown here is derived from an EMBL/GenBank/DDBJ whole genome shotgun (WGS) entry which is preliminary data.</text>
</comment>
<accession>A0A2T7UUV9</accession>
<dbReference type="InterPro" id="IPR011013">
    <property type="entry name" value="Gal_mutarotase_sf_dom"/>
</dbReference>
<evidence type="ECO:0000313" key="4">
    <source>
        <dbReference type="EMBL" id="PVE48555.1"/>
    </source>
</evidence>
<organism evidence="4 5">
    <name type="scientific">Pararhodobacter aggregans</name>
    <dbReference type="NCBI Taxonomy" id="404875"/>
    <lineage>
        <taxon>Bacteria</taxon>
        <taxon>Pseudomonadati</taxon>
        <taxon>Pseudomonadota</taxon>
        <taxon>Alphaproteobacteria</taxon>
        <taxon>Rhodobacterales</taxon>
        <taxon>Paracoccaceae</taxon>
        <taxon>Pararhodobacter</taxon>
    </lineage>
</organism>
<dbReference type="InterPro" id="IPR008183">
    <property type="entry name" value="Aldose_1/G6P_1-epimerase"/>
</dbReference>
<dbReference type="InterPro" id="IPR047215">
    <property type="entry name" value="Galactose_mutarotase-like"/>
</dbReference>
<dbReference type="Gene3D" id="2.70.98.10">
    <property type="match status" value="1"/>
</dbReference>
<dbReference type="Pfam" id="PF01263">
    <property type="entry name" value="Aldose_epim"/>
    <property type="match status" value="1"/>
</dbReference>
<name>A0A2T7UUV9_9RHOB</name>
<reference evidence="4 5" key="1">
    <citation type="journal article" date="2011" name="Syst. Appl. Microbiol.">
        <title>Defluviimonas denitrificans gen. nov., sp. nov., and Pararhodobacter aggregans gen. nov., sp. nov., non-phototrophic Rhodobacteraceae from the biofilter of a marine aquaculture.</title>
        <authorList>
            <person name="Foesel B.U."/>
            <person name="Drake H.L."/>
            <person name="Schramm A."/>
        </authorList>
    </citation>
    <scope>NUCLEOTIDE SEQUENCE [LARGE SCALE GENOMIC DNA]</scope>
    <source>
        <strain evidence="4 5">D1-19</strain>
    </source>
</reference>
<dbReference type="Proteomes" id="UP000244810">
    <property type="component" value="Unassembled WGS sequence"/>
</dbReference>
<dbReference type="AlphaFoldDB" id="A0A2T7UUV9"/>
<dbReference type="OrthoDB" id="9779408at2"/>
<proteinExistence type="inferred from homology"/>
<dbReference type="GO" id="GO:0004034">
    <property type="term" value="F:aldose 1-epimerase activity"/>
    <property type="evidence" value="ECO:0007669"/>
    <property type="project" value="TreeGrafter"/>
</dbReference>
<protein>
    <submittedName>
        <fullName evidence="4">Galactose mutarotase</fullName>
    </submittedName>
</protein>
<dbReference type="GO" id="GO:0006006">
    <property type="term" value="P:glucose metabolic process"/>
    <property type="evidence" value="ECO:0007669"/>
    <property type="project" value="TreeGrafter"/>
</dbReference>
<dbReference type="SUPFAM" id="SSF74650">
    <property type="entry name" value="Galactose mutarotase-like"/>
    <property type="match status" value="1"/>
</dbReference>
<evidence type="ECO:0000256" key="3">
    <source>
        <dbReference type="ARBA" id="ARBA00023277"/>
    </source>
</evidence>
<dbReference type="RefSeq" id="WP_107750557.1">
    <property type="nucleotide sequence ID" value="NZ_QBKF01000002.1"/>
</dbReference>
<dbReference type="GO" id="GO:0005737">
    <property type="term" value="C:cytoplasm"/>
    <property type="evidence" value="ECO:0007669"/>
    <property type="project" value="TreeGrafter"/>
</dbReference>
<comment type="similarity">
    <text evidence="1">Belongs to the aldose epimerase family.</text>
</comment>
<dbReference type="GO" id="GO:0033499">
    <property type="term" value="P:galactose catabolic process via UDP-galactose, Leloir pathway"/>
    <property type="evidence" value="ECO:0007669"/>
    <property type="project" value="TreeGrafter"/>
</dbReference>
<gene>
    <name evidence="4" type="ORF">DDE23_05740</name>
</gene>
<keyword evidence="3" id="KW-0119">Carbohydrate metabolism</keyword>
<keyword evidence="5" id="KW-1185">Reference proteome</keyword>
<keyword evidence="2" id="KW-0413">Isomerase</keyword>
<sequence>MAEGQMAQVVLRDGGVSVTLLSRGAAMQDWRVDLNGRPEPVILGYADPAAYARNRWFMGAIVGRVANRIGDARYPRQGGPQLLQANDGKHLLHGGAGGLWAVDWLLEPDGPQRARFTHRSPDGAMGFPGAVTFTVTVTLRDHAVTWDMQARAEAETPISLAQHNYYALAGGGIAGQRLRLDADRVLDRDAAGIMTGAIHPVDGGPLDYRRARPLSPAKAPADDFLLFAPTRDPALPVAELSAGNGLRLRMWSDQPGAQLYTGHGMGPAGGGLPGRPLAPAAGLCIEPSGYPNAPNRPGFPSILCGPERPYRQRLTVEIAPV</sequence>
<dbReference type="CDD" id="cd09019">
    <property type="entry name" value="galactose_mutarotase_like"/>
    <property type="match status" value="1"/>
</dbReference>
<evidence type="ECO:0000256" key="1">
    <source>
        <dbReference type="ARBA" id="ARBA00006206"/>
    </source>
</evidence>
<dbReference type="GO" id="GO:0030246">
    <property type="term" value="F:carbohydrate binding"/>
    <property type="evidence" value="ECO:0007669"/>
    <property type="project" value="InterPro"/>
</dbReference>
<dbReference type="PANTHER" id="PTHR10091:SF0">
    <property type="entry name" value="GALACTOSE MUTAROTASE"/>
    <property type="match status" value="1"/>
</dbReference>
<dbReference type="PANTHER" id="PTHR10091">
    <property type="entry name" value="ALDOSE-1-EPIMERASE"/>
    <property type="match status" value="1"/>
</dbReference>
<dbReference type="InterPro" id="IPR014718">
    <property type="entry name" value="GH-type_carb-bd"/>
</dbReference>
<evidence type="ECO:0000256" key="2">
    <source>
        <dbReference type="ARBA" id="ARBA00023235"/>
    </source>
</evidence>
<dbReference type="EMBL" id="QDDR01000002">
    <property type="protein sequence ID" value="PVE48555.1"/>
    <property type="molecule type" value="Genomic_DNA"/>
</dbReference>
<evidence type="ECO:0000313" key="5">
    <source>
        <dbReference type="Proteomes" id="UP000244810"/>
    </source>
</evidence>